<gene>
    <name evidence="2" type="ORF">FPZ24_16820</name>
</gene>
<organism evidence="2 3">
    <name type="scientific">Sphingomonas panacisoli</name>
    <dbReference type="NCBI Taxonomy" id="1813879"/>
    <lineage>
        <taxon>Bacteria</taxon>
        <taxon>Pseudomonadati</taxon>
        <taxon>Pseudomonadota</taxon>
        <taxon>Alphaproteobacteria</taxon>
        <taxon>Sphingomonadales</taxon>
        <taxon>Sphingomonadaceae</taxon>
        <taxon>Sphingomonas</taxon>
    </lineage>
</organism>
<dbReference type="RefSeq" id="WP_146573959.1">
    <property type="nucleotide sequence ID" value="NZ_CP042306.1"/>
</dbReference>
<evidence type="ECO:0000256" key="1">
    <source>
        <dbReference type="SAM" id="SignalP"/>
    </source>
</evidence>
<evidence type="ECO:0000313" key="3">
    <source>
        <dbReference type="Proteomes" id="UP000315673"/>
    </source>
</evidence>
<dbReference type="AlphaFoldDB" id="A0A5B8LL43"/>
<protein>
    <submittedName>
        <fullName evidence="2">Uncharacterized protein</fullName>
    </submittedName>
</protein>
<dbReference type="EMBL" id="CP042306">
    <property type="protein sequence ID" value="QDZ08931.1"/>
    <property type="molecule type" value="Genomic_DNA"/>
</dbReference>
<feature type="chain" id="PRO_5023121129" evidence="1">
    <location>
        <begin position="22"/>
        <end position="122"/>
    </location>
</feature>
<dbReference type="OrthoDB" id="9919678at2"/>
<accession>A0A5B8LL43</accession>
<dbReference type="KEGG" id="spai:FPZ24_16820"/>
<feature type="signal peptide" evidence="1">
    <location>
        <begin position="1"/>
        <end position="21"/>
    </location>
</feature>
<keyword evidence="3" id="KW-1185">Reference proteome</keyword>
<name>A0A5B8LL43_9SPHN</name>
<reference evidence="2 3" key="1">
    <citation type="submission" date="2019-07" db="EMBL/GenBank/DDBJ databases">
        <title>Full genome sequence of Sphingomonas sp. 4R-6-7(HKS19).</title>
        <authorList>
            <person name="Im W.-T."/>
        </authorList>
    </citation>
    <scope>NUCLEOTIDE SEQUENCE [LARGE SCALE GENOMIC DNA]</scope>
    <source>
        <strain evidence="2 3">HKS19</strain>
    </source>
</reference>
<evidence type="ECO:0000313" key="2">
    <source>
        <dbReference type="EMBL" id="QDZ08931.1"/>
    </source>
</evidence>
<sequence length="122" mass="12824">MSSARLAVVAIWMVSVGAAAAIDMLPLKQGIYVPVGRACKGASNAEMVNYWGGKSSIGVAQASCTIKKMTHQGTTYTITDVCKDNQSGDAIEGGPTVLKIASPTQFSMAGTSYRYCGLKPQW</sequence>
<dbReference type="Proteomes" id="UP000315673">
    <property type="component" value="Chromosome"/>
</dbReference>
<keyword evidence="1" id="KW-0732">Signal</keyword>
<proteinExistence type="predicted"/>